<keyword evidence="1 5" id="KW-0489">Methyltransferase</keyword>
<evidence type="ECO:0000256" key="1">
    <source>
        <dbReference type="ARBA" id="ARBA00022603"/>
    </source>
</evidence>
<dbReference type="InterPro" id="IPR029063">
    <property type="entry name" value="SAM-dependent_MTases_sf"/>
</dbReference>
<dbReference type="AlphaFoldDB" id="A0AAJ6BJA9"/>
<organism evidence="5 6">
    <name type="scientific">Candidatus Pseudobacter hemicellulosilyticus</name>
    <dbReference type="NCBI Taxonomy" id="3121375"/>
    <lineage>
        <taxon>Bacteria</taxon>
        <taxon>Pseudomonadati</taxon>
        <taxon>Bacteroidota</taxon>
        <taxon>Chitinophagia</taxon>
        <taxon>Chitinophagales</taxon>
        <taxon>Chitinophagaceae</taxon>
        <taxon>Pseudobacter</taxon>
    </lineage>
</organism>
<gene>
    <name evidence="5" type="ORF">P0Y53_11345</name>
</gene>
<dbReference type="Proteomes" id="UP001220610">
    <property type="component" value="Chromosome"/>
</dbReference>
<accession>A0AAJ6BJA9</accession>
<feature type="domain" description="S-adenosylmethionine-dependent methyltransferase" evidence="4">
    <location>
        <begin position="113"/>
        <end position="302"/>
    </location>
</feature>
<sequence>MVPEKFEMFRNRLMKVFRHLSKQARRQGVSCYRIYDHDLPEFNFCIELYGQQVYLAEYKRRFELAEAVHEEWLEQCIAIIADVLQVADEQIYMKQRQRKTSRLGQYQRLATEEAYFTVEEGGLQFKVNLSDFLDTGLFLDHRMTRDRVRAEAAGKRVLNLFCYTGSFSVYAAAGNAASVTSVDLSKTYLQWAEDNLRLNQLYDPQKHFYVHADVLQYLGTLAPGSFDLVVLDPPTFSNSKRMKDFLDIQQDHVSLLNDTLRALTPGGLLYFSTNYTKFVLEEQRIQASEIRDVTKATTPFDFQGKLERWCFRLVK</sequence>
<dbReference type="Gene3D" id="3.40.50.150">
    <property type="entry name" value="Vaccinia Virus protein VP39"/>
    <property type="match status" value="1"/>
</dbReference>
<evidence type="ECO:0000259" key="4">
    <source>
        <dbReference type="Pfam" id="PF10672"/>
    </source>
</evidence>
<keyword evidence="3" id="KW-0949">S-adenosyl-L-methionine</keyword>
<dbReference type="GO" id="GO:0008168">
    <property type="term" value="F:methyltransferase activity"/>
    <property type="evidence" value="ECO:0007669"/>
    <property type="project" value="UniProtKB-KW"/>
</dbReference>
<dbReference type="Gene3D" id="3.30.750.80">
    <property type="entry name" value="RNA methyltransferase domain (HRMD) like"/>
    <property type="match status" value="1"/>
</dbReference>
<dbReference type="SUPFAM" id="SSF53335">
    <property type="entry name" value="S-adenosyl-L-methionine-dependent methyltransferases"/>
    <property type="match status" value="1"/>
</dbReference>
<dbReference type="EC" id="2.1.1.-" evidence="5"/>
<dbReference type="PANTHER" id="PTHR43042">
    <property type="entry name" value="SAM-DEPENDENT METHYLTRANSFERASE"/>
    <property type="match status" value="1"/>
</dbReference>
<dbReference type="PANTHER" id="PTHR43042:SF3">
    <property type="entry name" value="RIBOSOMAL RNA LARGE SUBUNIT METHYLTRANSFERASE YWBD-RELATED"/>
    <property type="match status" value="1"/>
</dbReference>
<dbReference type="InterPro" id="IPR019614">
    <property type="entry name" value="SAM-dep_methyl-trfase"/>
</dbReference>
<protein>
    <submittedName>
        <fullName evidence="5">Class I SAM-dependent methyltransferase</fullName>
        <ecNumber evidence="5">2.1.1.-</ecNumber>
    </submittedName>
</protein>
<proteinExistence type="predicted"/>
<evidence type="ECO:0000256" key="3">
    <source>
        <dbReference type="ARBA" id="ARBA00022691"/>
    </source>
</evidence>
<name>A0AAJ6BJA9_9BACT</name>
<dbReference type="Pfam" id="PF10672">
    <property type="entry name" value="Methyltrans_SAM"/>
    <property type="match status" value="1"/>
</dbReference>
<dbReference type="CDD" id="cd02440">
    <property type="entry name" value="AdoMet_MTases"/>
    <property type="match status" value="1"/>
</dbReference>
<evidence type="ECO:0000256" key="2">
    <source>
        <dbReference type="ARBA" id="ARBA00022679"/>
    </source>
</evidence>
<reference evidence="5" key="1">
    <citation type="submission" date="2023-03" db="EMBL/GenBank/DDBJ databases">
        <title>Andean soil-derived lignocellulolytic bacterial consortium as a source of novel taxa and putative plastic-active enzymes.</title>
        <authorList>
            <person name="Diaz-Garcia L."/>
            <person name="Chuvochina M."/>
            <person name="Feuerriegel G."/>
            <person name="Bunk B."/>
            <person name="Sproer C."/>
            <person name="Streit W.R."/>
            <person name="Rodriguez L.M."/>
            <person name="Overmann J."/>
            <person name="Jimenez D.J."/>
        </authorList>
    </citation>
    <scope>NUCLEOTIDE SEQUENCE</scope>
    <source>
        <strain evidence="5">MAG 7</strain>
    </source>
</reference>
<dbReference type="GO" id="GO:0032259">
    <property type="term" value="P:methylation"/>
    <property type="evidence" value="ECO:0007669"/>
    <property type="project" value="UniProtKB-KW"/>
</dbReference>
<evidence type="ECO:0000313" key="5">
    <source>
        <dbReference type="EMBL" id="WEK38092.1"/>
    </source>
</evidence>
<dbReference type="EMBL" id="CP119311">
    <property type="protein sequence ID" value="WEK38092.1"/>
    <property type="molecule type" value="Genomic_DNA"/>
</dbReference>
<keyword evidence="2 5" id="KW-0808">Transferase</keyword>
<evidence type="ECO:0000313" key="6">
    <source>
        <dbReference type="Proteomes" id="UP001220610"/>
    </source>
</evidence>